<dbReference type="PROSITE" id="PS01064">
    <property type="entry name" value="PYRIDOX_OXIDASE"/>
    <property type="match status" value="1"/>
</dbReference>
<dbReference type="InterPro" id="IPR019740">
    <property type="entry name" value="Pyridox_Oxase_CS"/>
</dbReference>
<reference evidence="14 15" key="1">
    <citation type="submission" date="2021-05" db="EMBL/GenBank/DDBJ databases">
        <authorList>
            <person name="Zhang Z.D."/>
            <person name="Osman G."/>
        </authorList>
    </citation>
    <scope>NUCLEOTIDE SEQUENCE [LARGE SCALE GENOMIC DNA]</scope>
    <source>
        <strain evidence="14 15">KCTC 32217</strain>
    </source>
</reference>
<dbReference type="SUPFAM" id="SSF50475">
    <property type="entry name" value="FMN-binding split barrel"/>
    <property type="match status" value="1"/>
</dbReference>
<evidence type="ECO:0000256" key="2">
    <source>
        <dbReference type="ARBA" id="ARBA00005037"/>
    </source>
</evidence>
<evidence type="ECO:0000256" key="4">
    <source>
        <dbReference type="ARBA" id="ARBA00011738"/>
    </source>
</evidence>
<evidence type="ECO:0000256" key="5">
    <source>
        <dbReference type="ARBA" id="ARBA00022630"/>
    </source>
</evidence>
<dbReference type="InterPro" id="IPR000659">
    <property type="entry name" value="Pyridox_Oxase"/>
</dbReference>
<dbReference type="PANTHER" id="PTHR10851:SF0">
    <property type="entry name" value="PYRIDOXINE-5'-PHOSPHATE OXIDASE"/>
    <property type="match status" value="1"/>
</dbReference>
<dbReference type="Pfam" id="PF10590">
    <property type="entry name" value="PNP_phzG_C"/>
    <property type="match status" value="1"/>
</dbReference>
<dbReference type="NCBIfam" id="TIGR00558">
    <property type="entry name" value="pdxH"/>
    <property type="match status" value="1"/>
</dbReference>
<dbReference type="FunFam" id="2.30.110.10:FF:000005">
    <property type="entry name" value="NAD(P)H-hydrate epimerase"/>
    <property type="match status" value="1"/>
</dbReference>
<feature type="binding site" evidence="9 11">
    <location>
        <position position="193"/>
    </location>
    <ligand>
        <name>FMN</name>
        <dbReference type="ChEBI" id="CHEBI:58210"/>
    </ligand>
</feature>
<evidence type="ECO:0000313" key="15">
    <source>
        <dbReference type="Proteomes" id="UP001319104"/>
    </source>
</evidence>
<dbReference type="GO" id="GO:0010181">
    <property type="term" value="F:FMN binding"/>
    <property type="evidence" value="ECO:0007669"/>
    <property type="project" value="UniProtKB-UniRule"/>
</dbReference>
<accession>A0AAP2G4J4</accession>
<feature type="binding site" evidence="9 11">
    <location>
        <position position="80"/>
    </location>
    <ligand>
        <name>FMN</name>
        <dbReference type="ChEBI" id="CHEBI:58210"/>
    </ligand>
</feature>
<name>A0AAP2G4J4_9BACT</name>
<dbReference type="InterPro" id="IPR019576">
    <property type="entry name" value="Pyridoxamine_oxidase_dimer_C"/>
</dbReference>
<evidence type="ECO:0000256" key="6">
    <source>
        <dbReference type="ARBA" id="ARBA00022643"/>
    </source>
</evidence>
<comment type="cofactor">
    <cofactor evidence="9 11">
        <name>FMN</name>
        <dbReference type="ChEBI" id="CHEBI:58210"/>
    </cofactor>
    <text evidence="9 11">Binds 1 FMN per subunit.</text>
</comment>
<comment type="similarity">
    <text evidence="3 9">Belongs to the pyridoxamine 5'-phosphate oxidase family.</text>
</comment>
<evidence type="ECO:0000256" key="1">
    <source>
        <dbReference type="ARBA" id="ARBA00004738"/>
    </source>
</evidence>
<dbReference type="NCBIfam" id="NF004231">
    <property type="entry name" value="PRK05679.1"/>
    <property type="match status" value="1"/>
</dbReference>
<sequence length="211" mass="24341">MNIAALRNEYSLKTLDVDHVNHNPIDQFKKWFEEALEVKAVEANAMNLATVNDSNKPSARVVLLKGVDHGFVFFTNYESRKGQQIAKNPFAALTFFWPELERQVRIEGKLEKIAAAESDEYFSSRPVGSQIGAITSPQSKVIPNKEFLQKRLTEVEQSYKDKIIDRPDHWGGYRLIPNVIEFWQGRPSRLHDRLEFQLDETGNWQINRLAP</sequence>
<evidence type="ECO:0000256" key="3">
    <source>
        <dbReference type="ARBA" id="ARBA00007301"/>
    </source>
</evidence>
<proteinExistence type="inferred from homology"/>
<comment type="subunit">
    <text evidence="4 9">Homodimer.</text>
</comment>
<evidence type="ECO:0000256" key="9">
    <source>
        <dbReference type="HAMAP-Rule" id="MF_01629"/>
    </source>
</evidence>
<feature type="binding site" evidence="9 11">
    <location>
        <position position="183"/>
    </location>
    <ligand>
        <name>FMN</name>
        <dbReference type="ChEBI" id="CHEBI:58210"/>
    </ligand>
</feature>
<organism evidence="14 15">
    <name type="scientific">Litoribacter ruber</name>
    <dbReference type="NCBI Taxonomy" id="702568"/>
    <lineage>
        <taxon>Bacteria</taxon>
        <taxon>Pseudomonadati</taxon>
        <taxon>Bacteroidota</taxon>
        <taxon>Cytophagia</taxon>
        <taxon>Cytophagales</taxon>
        <taxon>Cyclobacteriaceae</taxon>
        <taxon>Litoribacter</taxon>
    </lineage>
</organism>
<feature type="binding site" evidence="9 10">
    <location>
        <position position="65"/>
    </location>
    <ligand>
        <name>substrate</name>
    </ligand>
</feature>
<feature type="domain" description="Pyridoxine 5'-phosphate oxidase dimerisation C-terminal" evidence="13">
    <location>
        <begin position="170"/>
        <end position="211"/>
    </location>
</feature>
<dbReference type="GO" id="GO:0004733">
    <property type="term" value="F:pyridoxamine phosphate oxidase activity"/>
    <property type="evidence" value="ECO:0007669"/>
    <property type="project" value="UniProtKB-UniRule"/>
</dbReference>
<protein>
    <recommendedName>
        <fullName evidence="9">Pyridoxine/pyridoxamine 5'-phosphate oxidase</fullName>
        <ecNumber evidence="9">1.4.3.5</ecNumber>
    </recommendedName>
    <alternativeName>
        <fullName evidence="9">PNP/PMP oxidase</fullName>
        <shortName evidence="9">PNPOx</shortName>
    </alternativeName>
    <alternativeName>
        <fullName evidence="9">Pyridoxal 5'-phosphate synthase</fullName>
    </alternativeName>
</protein>
<comment type="pathway">
    <text evidence="1 9">Cofactor metabolism; pyridoxal 5'-phosphate salvage; pyridoxal 5'-phosphate from pyridoxamine 5'-phosphate: step 1/1.</text>
</comment>
<dbReference type="PANTHER" id="PTHR10851">
    <property type="entry name" value="PYRIDOXINE-5-PHOSPHATE OXIDASE"/>
    <property type="match status" value="1"/>
</dbReference>
<dbReference type="HAMAP" id="MF_01629">
    <property type="entry name" value="PdxH"/>
    <property type="match status" value="1"/>
</dbReference>
<evidence type="ECO:0000256" key="10">
    <source>
        <dbReference type="PIRSR" id="PIRSR000190-1"/>
    </source>
</evidence>
<feature type="binding site" evidence="9 11">
    <location>
        <position position="103"/>
    </location>
    <ligand>
        <name>FMN</name>
        <dbReference type="ChEBI" id="CHEBI:58210"/>
    </ligand>
</feature>
<feature type="binding site" evidence="9 11">
    <location>
        <begin position="60"/>
        <end position="65"/>
    </location>
    <ligand>
        <name>FMN</name>
        <dbReference type="ChEBI" id="CHEBI:58210"/>
    </ligand>
</feature>
<dbReference type="EMBL" id="JAHCMY010000005">
    <property type="protein sequence ID" value="MBS9524570.1"/>
    <property type="molecule type" value="Genomic_DNA"/>
</dbReference>
<evidence type="ECO:0000259" key="12">
    <source>
        <dbReference type="Pfam" id="PF01243"/>
    </source>
</evidence>
<gene>
    <name evidence="9 14" type="primary">pdxH</name>
    <name evidence="14" type="ORF">KI659_11140</name>
</gene>
<dbReference type="InterPro" id="IPR011576">
    <property type="entry name" value="Pyridox_Oxase_N"/>
</dbReference>
<dbReference type="GO" id="GO:0008615">
    <property type="term" value="P:pyridoxine biosynthetic process"/>
    <property type="evidence" value="ECO:0007669"/>
    <property type="project" value="UniProtKB-UniRule"/>
</dbReference>
<comment type="catalytic activity">
    <reaction evidence="9">
        <text>pyridoxamine 5'-phosphate + O2 + H2O = pyridoxal 5'-phosphate + H2O2 + NH4(+)</text>
        <dbReference type="Rhea" id="RHEA:15817"/>
        <dbReference type="ChEBI" id="CHEBI:15377"/>
        <dbReference type="ChEBI" id="CHEBI:15379"/>
        <dbReference type="ChEBI" id="CHEBI:16240"/>
        <dbReference type="ChEBI" id="CHEBI:28938"/>
        <dbReference type="ChEBI" id="CHEBI:58451"/>
        <dbReference type="ChEBI" id="CHEBI:597326"/>
        <dbReference type="EC" id="1.4.3.5"/>
    </reaction>
</comment>
<dbReference type="Gene3D" id="2.30.110.10">
    <property type="entry name" value="Electron Transport, Fmn-binding Protein, Chain A"/>
    <property type="match status" value="1"/>
</dbReference>
<evidence type="ECO:0000256" key="7">
    <source>
        <dbReference type="ARBA" id="ARBA00023002"/>
    </source>
</evidence>
<comment type="pathway">
    <text evidence="2 9">Cofactor metabolism; pyridoxal 5'-phosphate salvage; pyridoxal 5'-phosphate from pyridoxine 5'-phosphate: step 1/1.</text>
</comment>
<dbReference type="PIRSF" id="PIRSF000190">
    <property type="entry name" value="Pyd_amn-ph_oxd"/>
    <property type="match status" value="1"/>
</dbReference>
<feature type="binding site" evidence="9 11">
    <location>
        <begin position="138"/>
        <end position="139"/>
    </location>
    <ligand>
        <name>FMN</name>
        <dbReference type="ChEBI" id="CHEBI:58210"/>
    </ligand>
</feature>
<feature type="binding site" evidence="9 10">
    <location>
        <position position="121"/>
    </location>
    <ligand>
        <name>substrate</name>
    </ligand>
</feature>
<evidence type="ECO:0000256" key="11">
    <source>
        <dbReference type="PIRSR" id="PIRSR000190-2"/>
    </source>
</evidence>
<feature type="binding site" evidence="9 10">
    <location>
        <position position="125"/>
    </location>
    <ligand>
        <name>substrate</name>
    </ligand>
</feature>
<evidence type="ECO:0000313" key="14">
    <source>
        <dbReference type="EMBL" id="MBS9524570.1"/>
    </source>
</evidence>
<keyword evidence="5 9" id="KW-0285">Flavoprotein</keyword>
<comment type="caution">
    <text evidence="14">The sequence shown here is derived from an EMBL/GenBank/DDBJ whole genome shotgun (WGS) entry which is preliminary data.</text>
</comment>
<comment type="catalytic activity">
    <reaction evidence="9">
        <text>pyridoxine 5'-phosphate + O2 = pyridoxal 5'-phosphate + H2O2</text>
        <dbReference type="Rhea" id="RHEA:15149"/>
        <dbReference type="ChEBI" id="CHEBI:15379"/>
        <dbReference type="ChEBI" id="CHEBI:16240"/>
        <dbReference type="ChEBI" id="CHEBI:58589"/>
        <dbReference type="ChEBI" id="CHEBI:597326"/>
        <dbReference type="EC" id="1.4.3.5"/>
    </reaction>
</comment>
<feature type="binding site" evidence="9 10">
    <location>
        <position position="129"/>
    </location>
    <ligand>
        <name>substrate</name>
    </ligand>
</feature>
<feature type="binding site" evidence="9 11">
    <location>
        <position position="81"/>
    </location>
    <ligand>
        <name>FMN</name>
        <dbReference type="ChEBI" id="CHEBI:58210"/>
    </ligand>
</feature>
<feature type="binding site" evidence="10">
    <location>
        <begin position="7"/>
        <end position="10"/>
    </location>
    <ligand>
        <name>substrate</name>
    </ligand>
</feature>
<dbReference type="InterPro" id="IPR012349">
    <property type="entry name" value="Split_barrel_FMN-bd"/>
</dbReference>
<keyword evidence="15" id="KW-1185">Reference proteome</keyword>
<dbReference type="RefSeq" id="WP_213945421.1">
    <property type="nucleotide sequence ID" value="NZ_JAHCMY010000005.1"/>
</dbReference>
<comment type="function">
    <text evidence="9">Catalyzes the oxidation of either pyridoxine 5'-phosphate (PNP) or pyridoxamine 5'-phosphate (PMP) into pyridoxal 5'-phosphate (PLP).</text>
</comment>
<feature type="domain" description="Pyridoxamine 5'-phosphate oxidase N-terminal" evidence="12">
    <location>
        <begin position="42"/>
        <end position="157"/>
    </location>
</feature>
<evidence type="ECO:0000259" key="13">
    <source>
        <dbReference type="Pfam" id="PF10590"/>
    </source>
</evidence>
<dbReference type="Proteomes" id="UP001319104">
    <property type="component" value="Unassembled WGS sequence"/>
</dbReference>
<dbReference type="AlphaFoldDB" id="A0AAP2G4J4"/>
<keyword evidence="8 9" id="KW-0664">Pyridoxine biosynthesis</keyword>
<feature type="binding site" evidence="9 11">
    <location>
        <begin position="74"/>
        <end position="75"/>
    </location>
    <ligand>
        <name>FMN</name>
        <dbReference type="ChEBI" id="CHEBI:58210"/>
    </ligand>
</feature>
<keyword evidence="6 9" id="KW-0288">FMN</keyword>
<evidence type="ECO:0000256" key="8">
    <source>
        <dbReference type="ARBA" id="ARBA00023096"/>
    </source>
</evidence>
<feature type="binding site" evidence="9 10">
    <location>
        <begin position="189"/>
        <end position="191"/>
    </location>
    <ligand>
        <name>substrate</name>
    </ligand>
</feature>
<dbReference type="Pfam" id="PF01243">
    <property type="entry name" value="PNPOx_N"/>
    <property type="match status" value="1"/>
</dbReference>
<keyword evidence="7 9" id="KW-0560">Oxidoreductase</keyword>
<dbReference type="EC" id="1.4.3.5" evidence="9"/>